<organism evidence="3 4">
    <name type="scientific">Nonomuraea rosea</name>
    <dbReference type="NCBI Taxonomy" id="638574"/>
    <lineage>
        <taxon>Bacteria</taxon>
        <taxon>Bacillati</taxon>
        <taxon>Actinomycetota</taxon>
        <taxon>Actinomycetes</taxon>
        <taxon>Streptosporangiales</taxon>
        <taxon>Streptosporangiaceae</taxon>
        <taxon>Nonomuraea</taxon>
    </lineage>
</organism>
<sequence>MVGGLLLPPLVAAGLWYGVGELRLSAATQFRLSWLGLAVIVAAGIGLAFLIGSRLSPVASLLGGLGFTALGLVPTIEMTTRLTISVSEWLPAPLGVGYESVTYTGAMLFVGVALLMASMFPSRWRSAVRGRDAVYAPVYDSEQAQYGSMSYGSEPSPYLSHHRPEDATRPMHRE</sequence>
<evidence type="ECO:0000313" key="3">
    <source>
        <dbReference type="EMBL" id="GAA3562239.1"/>
    </source>
</evidence>
<feature type="transmembrane region" description="Helical" evidence="2">
    <location>
        <begin position="30"/>
        <end position="51"/>
    </location>
</feature>
<keyword evidence="4" id="KW-1185">Reference proteome</keyword>
<feature type="region of interest" description="Disordered" evidence="1">
    <location>
        <begin position="150"/>
        <end position="174"/>
    </location>
</feature>
<evidence type="ECO:0000313" key="4">
    <source>
        <dbReference type="Proteomes" id="UP001500630"/>
    </source>
</evidence>
<evidence type="ECO:0000256" key="2">
    <source>
        <dbReference type="SAM" id="Phobius"/>
    </source>
</evidence>
<proteinExistence type="predicted"/>
<feature type="transmembrane region" description="Helical" evidence="2">
    <location>
        <begin position="96"/>
        <end position="117"/>
    </location>
</feature>
<gene>
    <name evidence="3" type="ORF">GCM10022419_048640</name>
</gene>
<evidence type="ECO:0008006" key="5">
    <source>
        <dbReference type="Google" id="ProtNLM"/>
    </source>
</evidence>
<name>A0ABP6XAN2_9ACTN</name>
<keyword evidence="2" id="KW-0812">Transmembrane</keyword>
<protein>
    <recommendedName>
        <fullName evidence="5">Cytochrome d ubiquinol oxidase subunit II</fullName>
    </recommendedName>
</protein>
<evidence type="ECO:0000256" key="1">
    <source>
        <dbReference type="SAM" id="MobiDB-lite"/>
    </source>
</evidence>
<reference evidence="4" key="1">
    <citation type="journal article" date="2019" name="Int. J. Syst. Evol. Microbiol.">
        <title>The Global Catalogue of Microorganisms (GCM) 10K type strain sequencing project: providing services to taxonomists for standard genome sequencing and annotation.</title>
        <authorList>
            <consortium name="The Broad Institute Genomics Platform"/>
            <consortium name="The Broad Institute Genome Sequencing Center for Infectious Disease"/>
            <person name="Wu L."/>
            <person name="Ma J."/>
        </authorList>
    </citation>
    <scope>NUCLEOTIDE SEQUENCE [LARGE SCALE GENOMIC DNA]</scope>
    <source>
        <strain evidence="4">JCM 17326</strain>
    </source>
</reference>
<keyword evidence="2" id="KW-0472">Membrane</keyword>
<feature type="transmembrane region" description="Helical" evidence="2">
    <location>
        <begin position="58"/>
        <end position="76"/>
    </location>
</feature>
<keyword evidence="2" id="KW-1133">Transmembrane helix</keyword>
<feature type="compositionally biased region" description="Basic and acidic residues" evidence="1">
    <location>
        <begin position="162"/>
        <end position="174"/>
    </location>
</feature>
<comment type="caution">
    <text evidence="3">The sequence shown here is derived from an EMBL/GenBank/DDBJ whole genome shotgun (WGS) entry which is preliminary data.</text>
</comment>
<dbReference type="Proteomes" id="UP001500630">
    <property type="component" value="Unassembled WGS sequence"/>
</dbReference>
<accession>A0ABP6XAN2</accession>
<dbReference type="EMBL" id="BAABDQ010000010">
    <property type="protein sequence ID" value="GAA3562239.1"/>
    <property type="molecule type" value="Genomic_DNA"/>
</dbReference>